<keyword evidence="12 18" id="KW-0548">Nucleotidyltransferase</keyword>
<accession>A0A1I0BRN5</accession>
<evidence type="ECO:0000256" key="10">
    <source>
        <dbReference type="ARBA" id="ARBA00022679"/>
    </source>
</evidence>
<comment type="pathway">
    <text evidence="3 18">Phospholipid metabolism; CDP-diacylglycerol biosynthesis; CDP-diacylglycerol from sn-glycerol 3-phosphate: step 3/3.</text>
</comment>
<gene>
    <name evidence="20" type="ORF">SAMN04489758_101216</name>
</gene>
<keyword evidence="10 18" id="KW-0808">Transferase</keyword>
<feature type="transmembrane region" description="Helical" evidence="19">
    <location>
        <begin position="196"/>
        <end position="216"/>
    </location>
</feature>
<keyword evidence="16" id="KW-0594">Phospholipid biosynthesis</keyword>
<evidence type="ECO:0000256" key="15">
    <source>
        <dbReference type="ARBA" id="ARBA00023136"/>
    </source>
</evidence>
<evidence type="ECO:0000256" key="16">
    <source>
        <dbReference type="ARBA" id="ARBA00023209"/>
    </source>
</evidence>
<evidence type="ECO:0000256" key="19">
    <source>
        <dbReference type="SAM" id="Phobius"/>
    </source>
</evidence>
<evidence type="ECO:0000313" key="20">
    <source>
        <dbReference type="EMBL" id="SET08950.1"/>
    </source>
</evidence>
<evidence type="ECO:0000256" key="7">
    <source>
        <dbReference type="ARBA" id="ARBA00019373"/>
    </source>
</evidence>
<evidence type="ECO:0000256" key="3">
    <source>
        <dbReference type="ARBA" id="ARBA00005119"/>
    </source>
</evidence>
<evidence type="ECO:0000256" key="5">
    <source>
        <dbReference type="ARBA" id="ARBA00010185"/>
    </source>
</evidence>
<sequence>MKQRIITAILLMAVALPCVILGGYYFKGLIGVILALSVYEMLHICTRPKIKLYVYPIVFLFFSYGFLFDQNDLFLASYGILVYLITLFAATIFDETLTIERTSYIFTMGVLVCAGLHSLMSLRDVYGFQYLLLLALATYGSDTGAYFAGVFLGKHKLIPRLSPKKTIEGSIGGIVLGTVLAISYAGYLGLVEINPVLIIACFVLTFTSQIGDLVFSAVKRHFGVKDYSSLLPGHGGILDRIDSILFNAIVFSFFLVMVRL</sequence>
<feature type="transmembrane region" description="Helical" evidence="19">
    <location>
        <begin position="128"/>
        <end position="151"/>
    </location>
</feature>
<keyword evidence="8" id="KW-1003">Cell membrane</keyword>
<dbReference type="OrthoDB" id="9799199at2"/>
<dbReference type="EMBL" id="FOIN01000001">
    <property type="protein sequence ID" value="SET08950.1"/>
    <property type="molecule type" value="Genomic_DNA"/>
</dbReference>
<keyword evidence="17" id="KW-1208">Phospholipid metabolism</keyword>
<comment type="pathway">
    <text evidence="4">Lipid metabolism.</text>
</comment>
<evidence type="ECO:0000256" key="8">
    <source>
        <dbReference type="ARBA" id="ARBA00022475"/>
    </source>
</evidence>
<keyword evidence="15 19" id="KW-0472">Membrane</keyword>
<dbReference type="GeneID" id="78287258"/>
<evidence type="ECO:0000256" key="2">
    <source>
        <dbReference type="ARBA" id="ARBA00004651"/>
    </source>
</evidence>
<dbReference type="Proteomes" id="UP000198558">
    <property type="component" value="Unassembled WGS sequence"/>
</dbReference>
<dbReference type="PANTHER" id="PTHR46382">
    <property type="entry name" value="PHOSPHATIDATE CYTIDYLYLTRANSFERASE"/>
    <property type="match status" value="1"/>
</dbReference>
<organism evidence="20 21">
    <name type="scientific">Thomasclavelia cocleata</name>
    <dbReference type="NCBI Taxonomy" id="69824"/>
    <lineage>
        <taxon>Bacteria</taxon>
        <taxon>Bacillati</taxon>
        <taxon>Bacillota</taxon>
        <taxon>Erysipelotrichia</taxon>
        <taxon>Erysipelotrichales</taxon>
        <taxon>Coprobacillaceae</taxon>
        <taxon>Thomasclavelia</taxon>
    </lineage>
</organism>
<dbReference type="InterPro" id="IPR000374">
    <property type="entry name" value="PC_trans"/>
</dbReference>
<evidence type="ECO:0000256" key="17">
    <source>
        <dbReference type="ARBA" id="ARBA00023264"/>
    </source>
</evidence>
<dbReference type="RefSeq" id="WP_092351603.1">
    <property type="nucleotide sequence ID" value="NZ_FOIN01000001.1"/>
</dbReference>
<evidence type="ECO:0000256" key="4">
    <source>
        <dbReference type="ARBA" id="ARBA00005189"/>
    </source>
</evidence>
<feature type="transmembrane region" description="Helical" evidence="19">
    <location>
        <begin position="171"/>
        <end position="190"/>
    </location>
</feature>
<evidence type="ECO:0000256" key="13">
    <source>
        <dbReference type="ARBA" id="ARBA00022989"/>
    </source>
</evidence>
<evidence type="ECO:0000256" key="1">
    <source>
        <dbReference type="ARBA" id="ARBA00001698"/>
    </source>
</evidence>
<evidence type="ECO:0000256" key="18">
    <source>
        <dbReference type="RuleBase" id="RU003938"/>
    </source>
</evidence>
<comment type="similarity">
    <text evidence="5 18">Belongs to the CDS family.</text>
</comment>
<dbReference type="UniPathway" id="UPA00557">
    <property type="reaction ID" value="UER00614"/>
</dbReference>
<evidence type="ECO:0000313" key="21">
    <source>
        <dbReference type="Proteomes" id="UP000198558"/>
    </source>
</evidence>
<dbReference type="PANTHER" id="PTHR46382:SF1">
    <property type="entry name" value="PHOSPHATIDATE CYTIDYLYLTRANSFERASE"/>
    <property type="match status" value="1"/>
</dbReference>
<evidence type="ECO:0000256" key="6">
    <source>
        <dbReference type="ARBA" id="ARBA00012487"/>
    </source>
</evidence>
<keyword evidence="14" id="KW-0443">Lipid metabolism</keyword>
<comment type="catalytic activity">
    <reaction evidence="1 18">
        <text>a 1,2-diacyl-sn-glycero-3-phosphate + CTP + H(+) = a CDP-1,2-diacyl-sn-glycerol + diphosphate</text>
        <dbReference type="Rhea" id="RHEA:16229"/>
        <dbReference type="ChEBI" id="CHEBI:15378"/>
        <dbReference type="ChEBI" id="CHEBI:33019"/>
        <dbReference type="ChEBI" id="CHEBI:37563"/>
        <dbReference type="ChEBI" id="CHEBI:58332"/>
        <dbReference type="ChEBI" id="CHEBI:58608"/>
        <dbReference type="EC" id="2.7.7.41"/>
    </reaction>
</comment>
<feature type="transmembrane region" description="Helical" evidence="19">
    <location>
        <begin position="52"/>
        <end position="68"/>
    </location>
</feature>
<proteinExistence type="inferred from homology"/>
<evidence type="ECO:0000256" key="12">
    <source>
        <dbReference type="ARBA" id="ARBA00022695"/>
    </source>
</evidence>
<dbReference type="PROSITE" id="PS01315">
    <property type="entry name" value="CDS"/>
    <property type="match status" value="1"/>
</dbReference>
<keyword evidence="13 19" id="KW-1133">Transmembrane helix</keyword>
<dbReference type="GO" id="GO:0004605">
    <property type="term" value="F:phosphatidate cytidylyltransferase activity"/>
    <property type="evidence" value="ECO:0007669"/>
    <property type="project" value="UniProtKB-EC"/>
</dbReference>
<dbReference type="AlphaFoldDB" id="A0A1I0BRN5"/>
<keyword evidence="21" id="KW-1185">Reference proteome</keyword>
<reference evidence="21" key="1">
    <citation type="submission" date="2016-10" db="EMBL/GenBank/DDBJ databases">
        <authorList>
            <person name="Varghese N."/>
            <person name="Submissions S."/>
        </authorList>
    </citation>
    <scope>NUCLEOTIDE SEQUENCE [LARGE SCALE GENOMIC DNA]</scope>
    <source>
        <strain evidence="21">DSM 1551</strain>
    </source>
</reference>
<dbReference type="EC" id="2.7.7.41" evidence="6 18"/>
<keyword evidence="9" id="KW-0444">Lipid biosynthesis</keyword>
<name>A0A1I0BRN5_9FIRM</name>
<evidence type="ECO:0000256" key="11">
    <source>
        <dbReference type="ARBA" id="ARBA00022692"/>
    </source>
</evidence>
<feature type="transmembrane region" description="Helical" evidence="19">
    <location>
        <begin position="74"/>
        <end position="93"/>
    </location>
</feature>
<comment type="subcellular location">
    <subcellularLocation>
        <location evidence="2">Cell membrane</location>
        <topology evidence="2">Multi-pass membrane protein</topology>
    </subcellularLocation>
</comment>
<dbReference type="GO" id="GO:0016024">
    <property type="term" value="P:CDP-diacylglycerol biosynthetic process"/>
    <property type="evidence" value="ECO:0007669"/>
    <property type="project" value="UniProtKB-UniPathway"/>
</dbReference>
<evidence type="ECO:0000256" key="9">
    <source>
        <dbReference type="ARBA" id="ARBA00022516"/>
    </source>
</evidence>
<evidence type="ECO:0000256" key="14">
    <source>
        <dbReference type="ARBA" id="ARBA00023098"/>
    </source>
</evidence>
<feature type="transmembrane region" description="Helical" evidence="19">
    <location>
        <begin position="105"/>
        <end position="122"/>
    </location>
</feature>
<dbReference type="GO" id="GO:0005886">
    <property type="term" value="C:plasma membrane"/>
    <property type="evidence" value="ECO:0007669"/>
    <property type="project" value="UniProtKB-SubCell"/>
</dbReference>
<dbReference type="Pfam" id="PF01148">
    <property type="entry name" value="CTP_transf_1"/>
    <property type="match status" value="1"/>
</dbReference>
<feature type="transmembrane region" description="Helical" evidence="19">
    <location>
        <begin position="237"/>
        <end position="258"/>
    </location>
</feature>
<protein>
    <recommendedName>
        <fullName evidence="7 18">Phosphatidate cytidylyltransferase</fullName>
        <ecNumber evidence="6 18">2.7.7.41</ecNumber>
    </recommendedName>
</protein>
<keyword evidence="11 18" id="KW-0812">Transmembrane</keyword>